<feature type="region of interest" description="Disordered" evidence="1">
    <location>
        <begin position="1"/>
        <end position="34"/>
    </location>
</feature>
<sequence length="184" mass="20443">MAIPQEHQQSRTTISPEAHMTEHISSQGHPANSENITIATAPTSTGQPLEQAILNLSLAHIASFTTRNMTTNPLNLRIMSPTLKGDFDNMPLSRNASTHLHMVESTARQHPEWRVEVLSSCVGVDEEAGMARVWVTLAVSGLPHAGFENVRRESVLMLTWKREGDGRWLMSEQRNIRGPGRSLF</sequence>
<comment type="caution">
    <text evidence="2">The sequence shown here is derived from an EMBL/GenBank/DDBJ whole genome shotgun (WGS) entry which is preliminary data.</text>
</comment>
<name>A0AAE1C2X1_9PEZI</name>
<evidence type="ECO:0000313" key="3">
    <source>
        <dbReference type="Proteomes" id="UP001274830"/>
    </source>
</evidence>
<feature type="compositionally biased region" description="Polar residues" evidence="1">
    <location>
        <begin position="1"/>
        <end position="15"/>
    </location>
</feature>
<evidence type="ECO:0000256" key="1">
    <source>
        <dbReference type="SAM" id="MobiDB-lite"/>
    </source>
</evidence>
<accession>A0AAE1C2X1</accession>
<feature type="compositionally biased region" description="Polar residues" evidence="1">
    <location>
        <begin position="23"/>
        <end position="34"/>
    </location>
</feature>
<dbReference type="EMBL" id="JAUTXT010000011">
    <property type="protein sequence ID" value="KAK3676106.1"/>
    <property type="molecule type" value="Genomic_DNA"/>
</dbReference>
<gene>
    <name evidence="2" type="ORF">LTR78_003856</name>
</gene>
<dbReference type="AlphaFoldDB" id="A0AAE1C2X1"/>
<organism evidence="2 3">
    <name type="scientific">Recurvomyces mirabilis</name>
    <dbReference type="NCBI Taxonomy" id="574656"/>
    <lineage>
        <taxon>Eukaryota</taxon>
        <taxon>Fungi</taxon>
        <taxon>Dikarya</taxon>
        <taxon>Ascomycota</taxon>
        <taxon>Pezizomycotina</taxon>
        <taxon>Dothideomycetes</taxon>
        <taxon>Dothideomycetidae</taxon>
        <taxon>Mycosphaerellales</taxon>
        <taxon>Teratosphaeriaceae</taxon>
        <taxon>Recurvomyces</taxon>
    </lineage>
</organism>
<keyword evidence="3" id="KW-1185">Reference proteome</keyword>
<dbReference type="Proteomes" id="UP001274830">
    <property type="component" value="Unassembled WGS sequence"/>
</dbReference>
<protein>
    <submittedName>
        <fullName evidence="2">Uncharacterized protein</fullName>
    </submittedName>
</protein>
<proteinExistence type="predicted"/>
<evidence type="ECO:0000313" key="2">
    <source>
        <dbReference type="EMBL" id="KAK3676106.1"/>
    </source>
</evidence>
<reference evidence="2" key="1">
    <citation type="submission" date="2023-07" db="EMBL/GenBank/DDBJ databases">
        <title>Black Yeasts Isolated from many extreme environments.</title>
        <authorList>
            <person name="Coleine C."/>
            <person name="Stajich J.E."/>
            <person name="Selbmann L."/>
        </authorList>
    </citation>
    <scope>NUCLEOTIDE SEQUENCE</scope>
    <source>
        <strain evidence="2">CCFEE 5485</strain>
    </source>
</reference>